<dbReference type="PANTHER" id="PTHR43133">
    <property type="entry name" value="RNA POLYMERASE ECF-TYPE SIGMA FACTO"/>
    <property type="match status" value="1"/>
</dbReference>
<dbReference type="SUPFAM" id="SSF88659">
    <property type="entry name" value="Sigma3 and sigma4 domains of RNA polymerase sigma factors"/>
    <property type="match status" value="1"/>
</dbReference>
<dbReference type="SUPFAM" id="SSF88946">
    <property type="entry name" value="Sigma2 domain of RNA polymerase sigma factors"/>
    <property type="match status" value="1"/>
</dbReference>
<keyword evidence="4" id="KW-0804">Transcription</keyword>
<evidence type="ECO:0000256" key="2">
    <source>
        <dbReference type="ARBA" id="ARBA00023015"/>
    </source>
</evidence>
<keyword evidence="2" id="KW-0805">Transcription regulation</keyword>
<dbReference type="GO" id="GO:0003677">
    <property type="term" value="F:DNA binding"/>
    <property type="evidence" value="ECO:0007669"/>
    <property type="project" value="InterPro"/>
</dbReference>
<protein>
    <submittedName>
        <fullName evidence="7">RNA polymerase sigma factor</fullName>
    </submittedName>
</protein>
<name>A0A545AN18_9ACTN</name>
<accession>A0A545AN18</accession>
<feature type="domain" description="RNA polymerase sigma factor 70 region 4 type 2" evidence="6">
    <location>
        <begin position="117"/>
        <end position="168"/>
    </location>
</feature>
<comment type="similarity">
    <text evidence="1">Belongs to the sigma-70 factor family. ECF subfamily.</text>
</comment>
<dbReference type="InterPro" id="IPR036388">
    <property type="entry name" value="WH-like_DNA-bd_sf"/>
</dbReference>
<dbReference type="OrthoDB" id="5518337at2"/>
<reference evidence="7 8" key="1">
    <citation type="submission" date="2019-07" db="EMBL/GenBank/DDBJ databases">
        <title>Cryptosporangium phraense sp. nov., isolated from plant litter.</title>
        <authorList>
            <person name="Suriyachadkun C."/>
        </authorList>
    </citation>
    <scope>NUCLEOTIDE SEQUENCE [LARGE SCALE GENOMIC DNA]</scope>
    <source>
        <strain evidence="7 8">A-T 5661</strain>
    </source>
</reference>
<proteinExistence type="inferred from homology"/>
<dbReference type="InterPro" id="IPR039425">
    <property type="entry name" value="RNA_pol_sigma-70-like"/>
</dbReference>
<dbReference type="Proteomes" id="UP000317982">
    <property type="component" value="Unassembled WGS sequence"/>
</dbReference>
<dbReference type="InterPro" id="IPR007627">
    <property type="entry name" value="RNA_pol_sigma70_r2"/>
</dbReference>
<evidence type="ECO:0000313" key="8">
    <source>
        <dbReference type="Proteomes" id="UP000317982"/>
    </source>
</evidence>
<dbReference type="EMBL" id="VIRS01000017">
    <property type="protein sequence ID" value="TQS42734.1"/>
    <property type="molecule type" value="Genomic_DNA"/>
</dbReference>
<evidence type="ECO:0000259" key="6">
    <source>
        <dbReference type="Pfam" id="PF08281"/>
    </source>
</evidence>
<dbReference type="Pfam" id="PF08281">
    <property type="entry name" value="Sigma70_r4_2"/>
    <property type="match status" value="1"/>
</dbReference>
<dbReference type="Gene3D" id="1.10.1740.10">
    <property type="match status" value="1"/>
</dbReference>
<dbReference type="Pfam" id="PF04542">
    <property type="entry name" value="Sigma70_r2"/>
    <property type="match status" value="1"/>
</dbReference>
<feature type="domain" description="RNA polymerase sigma-70 region 2" evidence="5">
    <location>
        <begin position="21"/>
        <end position="84"/>
    </location>
</feature>
<dbReference type="InterPro" id="IPR013249">
    <property type="entry name" value="RNA_pol_sigma70_r4_t2"/>
</dbReference>
<dbReference type="Gene3D" id="1.10.10.10">
    <property type="entry name" value="Winged helix-like DNA-binding domain superfamily/Winged helix DNA-binding domain"/>
    <property type="match status" value="1"/>
</dbReference>
<evidence type="ECO:0000256" key="1">
    <source>
        <dbReference type="ARBA" id="ARBA00010641"/>
    </source>
</evidence>
<sequence>MRHRVRAGDPAAFGELFDVGARRVYNHAYRLLGDWSAAEDTVSLTFLEAWRGRNRVQPEGGPLVPWLLGIATNVARNLARARRRHAAALDRLPQPRDEPDFADEVADKIDVLNSARAAQQALSALRRPEREVFALCVYAELDYVATAEALDIPVGTVRSRLSRARARLRDVAVPPVAAHEEAW</sequence>
<evidence type="ECO:0000256" key="3">
    <source>
        <dbReference type="ARBA" id="ARBA00023082"/>
    </source>
</evidence>
<dbReference type="InterPro" id="IPR013324">
    <property type="entry name" value="RNA_pol_sigma_r3/r4-like"/>
</dbReference>
<dbReference type="GO" id="GO:0016987">
    <property type="term" value="F:sigma factor activity"/>
    <property type="evidence" value="ECO:0007669"/>
    <property type="project" value="UniProtKB-KW"/>
</dbReference>
<dbReference type="InParanoid" id="A0A545AN18"/>
<dbReference type="InterPro" id="IPR014284">
    <property type="entry name" value="RNA_pol_sigma-70_dom"/>
</dbReference>
<evidence type="ECO:0000259" key="5">
    <source>
        <dbReference type="Pfam" id="PF04542"/>
    </source>
</evidence>
<gene>
    <name evidence="7" type="ORF">FL583_23735</name>
</gene>
<organism evidence="7 8">
    <name type="scientific">Cryptosporangium phraense</name>
    <dbReference type="NCBI Taxonomy" id="2593070"/>
    <lineage>
        <taxon>Bacteria</taxon>
        <taxon>Bacillati</taxon>
        <taxon>Actinomycetota</taxon>
        <taxon>Actinomycetes</taxon>
        <taxon>Cryptosporangiales</taxon>
        <taxon>Cryptosporangiaceae</taxon>
        <taxon>Cryptosporangium</taxon>
    </lineage>
</organism>
<comment type="caution">
    <text evidence="7">The sequence shown here is derived from an EMBL/GenBank/DDBJ whole genome shotgun (WGS) entry which is preliminary data.</text>
</comment>
<dbReference type="GO" id="GO:0006352">
    <property type="term" value="P:DNA-templated transcription initiation"/>
    <property type="evidence" value="ECO:0007669"/>
    <property type="project" value="InterPro"/>
</dbReference>
<dbReference type="PANTHER" id="PTHR43133:SF25">
    <property type="entry name" value="RNA POLYMERASE SIGMA FACTOR RFAY-RELATED"/>
    <property type="match status" value="1"/>
</dbReference>
<dbReference type="NCBIfam" id="TIGR02937">
    <property type="entry name" value="sigma70-ECF"/>
    <property type="match status" value="1"/>
</dbReference>
<dbReference type="InterPro" id="IPR013325">
    <property type="entry name" value="RNA_pol_sigma_r2"/>
</dbReference>
<dbReference type="AlphaFoldDB" id="A0A545AN18"/>
<keyword evidence="8" id="KW-1185">Reference proteome</keyword>
<keyword evidence="3" id="KW-0731">Sigma factor</keyword>
<evidence type="ECO:0000313" key="7">
    <source>
        <dbReference type="EMBL" id="TQS42734.1"/>
    </source>
</evidence>
<evidence type="ECO:0000256" key="4">
    <source>
        <dbReference type="ARBA" id="ARBA00023163"/>
    </source>
</evidence>